<feature type="active site" evidence="10">
    <location>
        <position position="186"/>
    </location>
</feature>
<dbReference type="Pfam" id="PF00117">
    <property type="entry name" value="GATase"/>
    <property type="match status" value="1"/>
</dbReference>
<reference evidence="13" key="1">
    <citation type="journal article" date="2019" name="Int. J. Syst. Evol. Microbiol.">
        <title>The Global Catalogue of Microorganisms (GCM) 10K type strain sequencing project: providing services to taxonomists for standard genome sequencing and annotation.</title>
        <authorList>
            <consortium name="The Broad Institute Genomics Platform"/>
            <consortium name="The Broad Institute Genome Sequencing Center for Infectious Disease"/>
            <person name="Wu L."/>
            <person name="Ma J."/>
        </authorList>
    </citation>
    <scope>NUCLEOTIDE SEQUENCE [LARGE SCALE GENOMIC DNA]</scope>
    <source>
        <strain evidence="13">KACC 12649</strain>
    </source>
</reference>
<dbReference type="PANTHER" id="PTHR42701:SF1">
    <property type="entry name" value="IMIDAZOLE GLYCEROL PHOSPHATE SYNTHASE SUBUNIT HISH"/>
    <property type="match status" value="1"/>
</dbReference>
<keyword evidence="6 10" id="KW-0368">Histidine biosynthesis</keyword>
<keyword evidence="13" id="KW-1185">Reference proteome</keyword>
<evidence type="ECO:0000256" key="5">
    <source>
        <dbReference type="ARBA" id="ARBA00022962"/>
    </source>
</evidence>
<keyword evidence="3 10" id="KW-0028">Amino-acid biosynthesis</keyword>
<evidence type="ECO:0000256" key="7">
    <source>
        <dbReference type="ARBA" id="ARBA00023239"/>
    </source>
</evidence>
<feature type="active site" description="Nucleophile" evidence="10">
    <location>
        <position position="80"/>
    </location>
</feature>
<dbReference type="EC" id="3.5.1.2" evidence="10"/>
<dbReference type="PIRSF" id="PIRSF000495">
    <property type="entry name" value="Amidotransf_hisH"/>
    <property type="match status" value="1"/>
</dbReference>
<evidence type="ECO:0000256" key="10">
    <source>
        <dbReference type="HAMAP-Rule" id="MF_00278"/>
    </source>
</evidence>
<evidence type="ECO:0000256" key="9">
    <source>
        <dbReference type="ARBA" id="ARBA00049534"/>
    </source>
</evidence>
<name>A0ABW0LA04_9BURK</name>
<proteinExistence type="inferred from homology"/>
<comment type="catalytic activity">
    <reaction evidence="9 10">
        <text>L-glutamine + H2O = L-glutamate + NH4(+)</text>
        <dbReference type="Rhea" id="RHEA:15889"/>
        <dbReference type="ChEBI" id="CHEBI:15377"/>
        <dbReference type="ChEBI" id="CHEBI:28938"/>
        <dbReference type="ChEBI" id="CHEBI:29985"/>
        <dbReference type="ChEBI" id="CHEBI:58359"/>
        <dbReference type="EC" id="3.5.1.2"/>
    </reaction>
</comment>
<accession>A0ABW0LA04</accession>
<comment type="catalytic activity">
    <reaction evidence="8 10">
        <text>5-[(5-phospho-1-deoxy-D-ribulos-1-ylimino)methylamino]-1-(5-phospho-beta-D-ribosyl)imidazole-4-carboxamide + L-glutamine = D-erythro-1-(imidazol-4-yl)glycerol 3-phosphate + 5-amino-1-(5-phospho-beta-D-ribosyl)imidazole-4-carboxamide + L-glutamate + H(+)</text>
        <dbReference type="Rhea" id="RHEA:24793"/>
        <dbReference type="ChEBI" id="CHEBI:15378"/>
        <dbReference type="ChEBI" id="CHEBI:29985"/>
        <dbReference type="ChEBI" id="CHEBI:58278"/>
        <dbReference type="ChEBI" id="CHEBI:58359"/>
        <dbReference type="ChEBI" id="CHEBI:58475"/>
        <dbReference type="ChEBI" id="CHEBI:58525"/>
        <dbReference type="EC" id="4.3.2.10"/>
    </reaction>
</comment>
<dbReference type="PROSITE" id="PS51273">
    <property type="entry name" value="GATASE_TYPE_1"/>
    <property type="match status" value="1"/>
</dbReference>
<dbReference type="GO" id="GO:0016829">
    <property type="term" value="F:lyase activity"/>
    <property type="evidence" value="ECO:0007669"/>
    <property type="project" value="UniProtKB-KW"/>
</dbReference>
<dbReference type="InterPro" id="IPR010139">
    <property type="entry name" value="Imidazole-glycPsynth_HisH"/>
</dbReference>
<feature type="domain" description="Glutamine amidotransferase" evidence="11">
    <location>
        <begin position="36"/>
        <end position="201"/>
    </location>
</feature>
<keyword evidence="7 10" id="KW-0456">Lyase</keyword>
<sequence>MIAIINYGSGNVGAIANIYKQLKIPHVVTGDLAELAAAERYILPGVGAFDATMSYLNKSGMLDMLNEQVLVRKKKVMGICVGMQILGDSSDEGELSGLGWIPGHIRRIDASTLPANPKLPHMGWNSVKPRDGAHLFDGVDSERGFYFLHSYYFDAAAADNVAATVEYGNELTCAVARDNVFGMQFHPEKSHANGVRVFRNFAEL</sequence>
<dbReference type="PANTHER" id="PTHR42701">
    <property type="entry name" value="IMIDAZOLE GLYCEROL PHOSPHATE SYNTHASE SUBUNIT HISH"/>
    <property type="match status" value="1"/>
</dbReference>
<evidence type="ECO:0000256" key="4">
    <source>
        <dbReference type="ARBA" id="ARBA00022801"/>
    </source>
</evidence>
<dbReference type="EMBL" id="JBHSMU010000015">
    <property type="protein sequence ID" value="MFC5461616.1"/>
    <property type="molecule type" value="Genomic_DNA"/>
</dbReference>
<evidence type="ECO:0000256" key="1">
    <source>
        <dbReference type="ARBA" id="ARBA00005091"/>
    </source>
</evidence>
<dbReference type="Proteomes" id="UP001596050">
    <property type="component" value="Unassembled WGS sequence"/>
</dbReference>
<feature type="active site" evidence="10">
    <location>
        <position position="188"/>
    </location>
</feature>
<protein>
    <recommendedName>
        <fullName evidence="10">Imidazole glycerol phosphate synthase subunit HisH</fullName>
        <ecNumber evidence="10">4.3.2.10</ecNumber>
    </recommendedName>
    <alternativeName>
        <fullName evidence="10">IGP synthase glutaminase subunit</fullName>
        <ecNumber evidence="10">3.5.1.2</ecNumber>
    </alternativeName>
    <alternativeName>
        <fullName evidence="10">IGP synthase subunit HisH</fullName>
    </alternativeName>
    <alternativeName>
        <fullName evidence="10">ImGP synthase subunit HisH</fullName>
        <shortName evidence="10">IGPS subunit HisH</shortName>
    </alternativeName>
</protein>
<keyword evidence="10" id="KW-0963">Cytoplasm</keyword>
<evidence type="ECO:0000256" key="6">
    <source>
        <dbReference type="ARBA" id="ARBA00023102"/>
    </source>
</evidence>
<organism evidence="12 13">
    <name type="scientific">Massilia niabensis</name>
    <dbReference type="NCBI Taxonomy" id="544910"/>
    <lineage>
        <taxon>Bacteria</taxon>
        <taxon>Pseudomonadati</taxon>
        <taxon>Pseudomonadota</taxon>
        <taxon>Betaproteobacteria</taxon>
        <taxon>Burkholderiales</taxon>
        <taxon>Oxalobacteraceae</taxon>
        <taxon>Telluria group</taxon>
        <taxon>Massilia</taxon>
    </lineage>
</organism>
<comment type="pathway">
    <text evidence="1 10">Amino-acid biosynthesis; L-histidine biosynthesis; L-histidine from 5-phospho-alpha-D-ribose 1-diphosphate: step 5/9.</text>
</comment>
<dbReference type="RefSeq" id="WP_379785067.1">
    <property type="nucleotide sequence ID" value="NZ_JBHSMU010000015.1"/>
</dbReference>
<evidence type="ECO:0000259" key="11">
    <source>
        <dbReference type="Pfam" id="PF00117"/>
    </source>
</evidence>
<evidence type="ECO:0000256" key="3">
    <source>
        <dbReference type="ARBA" id="ARBA00022605"/>
    </source>
</evidence>
<evidence type="ECO:0000256" key="8">
    <source>
        <dbReference type="ARBA" id="ARBA00047838"/>
    </source>
</evidence>
<dbReference type="NCBIfam" id="TIGR01855">
    <property type="entry name" value="IMP_synth_hisH"/>
    <property type="match status" value="1"/>
</dbReference>
<comment type="caution">
    <text evidence="12">The sequence shown here is derived from an EMBL/GenBank/DDBJ whole genome shotgun (WGS) entry which is preliminary data.</text>
</comment>
<dbReference type="CDD" id="cd01748">
    <property type="entry name" value="GATase1_IGP_Synthase"/>
    <property type="match status" value="1"/>
</dbReference>
<evidence type="ECO:0000313" key="13">
    <source>
        <dbReference type="Proteomes" id="UP001596050"/>
    </source>
</evidence>
<gene>
    <name evidence="10 12" type="primary">hisH</name>
    <name evidence="12" type="ORF">ACFPN5_17545</name>
</gene>
<evidence type="ECO:0000256" key="2">
    <source>
        <dbReference type="ARBA" id="ARBA00011152"/>
    </source>
</evidence>
<evidence type="ECO:0000313" key="12">
    <source>
        <dbReference type="EMBL" id="MFC5461616.1"/>
    </source>
</evidence>
<comment type="subunit">
    <text evidence="2 10">Heterodimer of HisH and HisF.</text>
</comment>
<comment type="subcellular location">
    <subcellularLocation>
        <location evidence="10">Cytoplasm</location>
    </subcellularLocation>
</comment>
<dbReference type="InterPro" id="IPR017926">
    <property type="entry name" value="GATASE"/>
</dbReference>
<dbReference type="Gene3D" id="3.40.50.880">
    <property type="match status" value="1"/>
</dbReference>
<keyword evidence="5 10" id="KW-0315">Glutamine amidotransferase</keyword>
<dbReference type="InterPro" id="IPR029062">
    <property type="entry name" value="Class_I_gatase-like"/>
</dbReference>
<dbReference type="EC" id="4.3.2.10" evidence="10"/>
<dbReference type="SUPFAM" id="SSF52317">
    <property type="entry name" value="Class I glutamine amidotransferase-like"/>
    <property type="match status" value="1"/>
</dbReference>
<dbReference type="HAMAP" id="MF_00278">
    <property type="entry name" value="HisH"/>
    <property type="match status" value="1"/>
</dbReference>
<keyword evidence="4 10" id="KW-0378">Hydrolase</keyword>
<comment type="function">
    <text evidence="10">IGPS catalyzes the conversion of PRFAR and glutamine to IGP, AICAR and glutamate. The HisH subunit catalyzes the hydrolysis of glutamine to glutamate and ammonia as part of the synthesis of IGP and AICAR. The resulting ammonia molecule is channeled to the active site of HisF.</text>
</comment>